<proteinExistence type="predicted"/>
<feature type="domain" description="C-JID" evidence="3">
    <location>
        <begin position="56"/>
        <end position="190"/>
    </location>
</feature>
<evidence type="ECO:0000313" key="5">
    <source>
        <dbReference type="EMBL" id="GMN70378.1"/>
    </source>
</evidence>
<dbReference type="Proteomes" id="UP001187192">
    <property type="component" value="Unassembled WGS sequence"/>
</dbReference>
<keyword evidence="1" id="KW-0433">Leucine-rich repeat</keyword>
<accession>A0AA88E941</accession>
<organism evidence="4 6">
    <name type="scientific">Ficus carica</name>
    <name type="common">Common fig</name>
    <dbReference type="NCBI Taxonomy" id="3494"/>
    <lineage>
        <taxon>Eukaryota</taxon>
        <taxon>Viridiplantae</taxon>
        <taxon>Streptophyta</taxon>
        <taxon>Embryophyta</taxon>
        <taxon>Tracheophyta</taxon>
        <taxon>Spermatophyta</taxon>
        <taxon>Magnoliopsida</taxon>
        <taxon>eudicotyledons</taxon>
        <taxon>Gunneridae</taxon>
        <taxon>Pentapetalae</taxon>
        <taxon>rosids</taxon>
        <taxon>fabids</taxon>
        <taxon>Rosales</taxon>
        <taxon>Moraceae</taxon>
        <taxon>Ficeae</taxon>
        <taxon>Ficus</taxon>
    </lineage>
</organism>
<dbReference type="AlphaFoldDB" id="A0AA88E941"/>
<evidence type="ECO:0000256" key="1">
    <source>
        <dbReference type="ARBA" id="ARBA00022614"/>
    </source>
</evidence>
<gene>
    <name evidence="4" type="ORF">TIFTF001_039410</name>
    <name evidence="5" type="ORF">TIFTF001_039422</name>
</gene>
<keyword evidence="6" id="KW-1185">Reference proteome</keyword>
<evidence type="ECO:0000313" key="4">
    <source>
        <dbReference type="EMBL" id="GMN70367.1"/>
    </source>
</evidence>
<evidence type="ECO:0000313" key="6">
    <source>
        <dbReference type="Proteomes" id="UP001187192"/>
    </source>
</evidence>
<comment type="caution">
    <text evidence="4">The sequence shown here is derived from an EMBL/GenBank/DDBJ whole genome shotgun (WGS) entry which is preliminary data.</text>
</comment>
<dbReference type="EMBL" id="BTGU01001125">
    <property type="protein sequence ID" value="GMN70367.1"/>
    <property type="molecule type" value="Genomic_DNA"/>
</dbReference>
<protein>
    <recommendedName>
        <fullName evidence="3">C-JID domain-containing protein</fullName>
    </recommendedName>
</protein>
<dbReference type="Pfam" id="PF20160">
    <property type="entry name" value="C-JID"/>
    <property type="match status" value="1"/>
</dbReference>
<sequence length="215" mass="24699">MTCRKIFYAYCLKLDQSTRNNIVSEFQLRTLDTSIKSLLPHGVLKKSDYPSVAISCPENKIPMWFMYQSESSSINVKLYSVRQNPNFLGFALCAVVVEDISCLELSCEANFKTKYGKSYKFHWNFNNFSVCSRPLGILSNSSNVFMWYKHENYHGSLDTEAASFRFYDKLGRGNIVRACGIRPLYYQDAEELGITSKLGKTNVIKLYSSSQIYPR</sequence>
<evidence type="ECO:0000259" key="3">
    <source>
        <dbReference type="Pfam" id="PF20160"/>
    </source>
</evidence>
<dbReference type="InterPro" id="IPR045344">
    <property type="entry name" value="C-JID"/>
</dbReference>
<evidence type="ECO:0000256" key="2">
    <source>
        <dbReference type="ARBA" id="ARBA00022737"/>
    </source>
</evidence>
<name>A0AA88E941_FICCA</name>
<reference evidence="4" key="1">
    <citation type="submission" date="2023-07" db="EMBL/GenBank/DDBJ databases">
        <title>draft genome sequence of fig (Ficus carica).</title>
        <authorList>
            <person name="Takahashi T."/>
            <person name="Nishimura K."/>
        </authorList>
    </citation>
    <scope>NUCLEOTIDE SEQUENCE</scope>
</reference>
<dbReference type="EMBL" id="BTGU01001126">
    <property type="protein sequence ID" value="GMN70378.1"/>
    <property type="molecule type" value="Genomic_DNA"/>
</dbReference>
<keyword evidence="2" id="KW-0677">Repeat</keyword>